<gene>
    <name evidence="4" type="ORF">BES34_007240</name>
</gene>
<protein>
    <submittedName>
        <fullName evidence="4">Glycosyltransferase family 11</fullName>
    </submittedName>
</protein>
<keyword evidence="1" id="KW-0328">Glycosyltransferase</keyword>
<proteinExistence type="predicted"/>
<evidence type="ECO:0000256" key="3">
    <source>
        <dbReference type="SAM" id="Phobius"/>
    </source>
</evidence>
<evidence type="ECO:0000313" key="4">
    <source>
        <dbReference type="EMBL" id="PNV75816.1"/>
    </source>
</evidence>
<evidence type="ECO:0000313" key="5">
    <source>
        <dbReference type="Proteomes" id="UP000094669"/>
    </source>
</evidence>
<dbReference type="Pfam" id="PF01531">
    <property type="entry name" value="Glyco_transf_11"/>
    <property type="match status" value="1"/>
</dbReference>
<keyword evidence="3" id="KW-1133">Transmembrane helix</keyword>
<keyword evidence="5" id="KW-1185">Reference proteome</keyword>
<accession>A0ABX4YKN5</accession>
<organism evidence="4 5">
    <name type="scientific">Leptospira inadai serovar Lyme</name>
    <dbReference type="NCBI Taxonomy" id="293084"/>
    <lineage>
        <taxon>Bacteria</taxon>
        <taxon>Pseudomonadati</taxon>
        <taxon>Spirochaetota</taxon>
        <taxon>Spirochaetia</taxon>
        <taxon>Leptospirales</taxon>
        <taxon>Leptospiraceae</taxon>
        <taxon>Leptospira</taxon>
    </lineage>
</organism>
<feature type="transmembrane region" description="Helical" evidence="3">
    <location>
        <begin position="12"/>
        <end position="37"/>
    </location>
</feature>
<dbReference type="InterPro" id="IPR002516">
    <property type="entry name" value="Glyco_trans_11"/>
</dbReference>
<reference evidence="4" key="1">
    <citation type="submission" date="2018-01" db="EMBL/GenBank/DDBJ databases">
        <title>Genomic characterization of Leptospira inadai serogroup Lyme isolated from captured rat in Brazil and comparative analysis with human reference strain.</title>
        <authorList>
            <person name="Moreno L.Z."/>
            <person name="Loureiro A.P."/>
            <person name="Miraglia F."/>
            <person name="Kremer F.S."/>
            <person name="Eslabao M.R."/>
            <person name="Dellagostin O.A."/>
            <person name="Lilenbaum W."/>
            <person name="Moreno A.M."/>
        </authorList>
    </citation>
    <scope>NUCLEOTIDE SEQUENCE [LARGE SCALE GENOMIC DNA]</scope>
    <source>
        <strain evidence="4">M34/99</strain>
    </source>
</reference>
<evidence type="ECO:0000256" key="1">
    <source>
        <dbReference type="ARBA" id="ARBA00022676"/>
    </source>
</evidence>
<keyword evidence="3" id="KW-0812">Transmembrane</keyword>
<sequence length="369" mass="43368">MRLARIINRGKILLFLRVLFHAPAILLLYIRLLLLSLRLKKRVIIYTGIYGQLGNRLILFLHFIQFCKKYDCVFICPSFQEYAHFFKKFKGDFIPSYPANLENRSLLGSKNWKRYSFYLKVISALQLKIRLFPLTTAENLHFFEYSDASDSESDVKNFHGKTFYLDSELFLHRARKSKILLMTGWRYRVGEFDTSPMMREEILRFLALKDEVVDTAVDRIKVLRGQFDRIIAVHHRRKDYKEWLNGKFFFEIDDIKRKMIEVSEALKEAGFRKILFIIFSDEKGQGYSIPSADTQMSNGDMAEDLYFMSQCDLIIGPPSTFSGWASYAGRVPIFHIFSLREKVRLESFRILETWNGVEVPLISGETFIL</sequence>
<dbReference type="Proteomes" id="UP000094669">
    <property type="component" value="Unassembled WGS sequence"/>
</dbReference>
<comment type="caution">
    <text evidence="4">The sequence shown here is derived from an EMBL/GenBank/DDBJ whole genome shotgun (WGS) entry which is preliminary data.</text>
</comment>
<keyword evidence="2" id="KW-0808">Transferase</keyword>
<keyword evidence="3" id="KW-0472">Membrane</keyword>
<name>A0ABX4YKN5_9LEPT</name>
<evidence type="ECO:0000256" key="2">
    <source>
        <dbReference type="ARBA" id="ARBA00022679"/>
    </source>
</evidence>
<dbReference type="EMBL" id="MCRM02000005">
    <property type="protein sequence ID" value="PNV75816.1"/>
    <property type="molecule type" value="Genomic_DNA"/>
</dbReference>